<feature type="region of interest" description="Disordered" evidence="1">
    <location>
        <begin position="394"/>
        <end position="414"/>
    </location>
</feature>
<dbReference type="InterPro" id="IPR036397">
    <property type="entry name" value="RNaseH_sf"/>
</dbReference>
<dbReference type="InterPro" id="IPR009057">
    <property type="entry name" value="Homeodomain-like_sf"/>
</dbReference>
<dbReference type="EMBL" id="CABO01000034">
    <property type="protein sequence ID" value="CBI02285.1"/>
    <property type="molecule type" value="Genomic_DNA"/>
</dbReference>
<feature type="compositionally biased region" description="Basic residues" evidence="1">
    <location>
        <begin position="399"/>
        <end position="408"/>
    </location>
</feature>
<evidence type="ECO:0000313" key="3">
    <source>
        <dbReference type="EMBL" id="CBI01469.1"/>
    </source>
</evidence>
<reference evidence="3" key="1">
    <citation type="submission" date="2009-10" db="EMBL/GenBank/DDBJ databases">
        <title>Diversity of trophic interactions inside an arsenic-rich microbial ecosystem.</title>
        <authorList>
            <person name="Bertin P.N."/>
            <person name="Heinrich-Salmeron A."/>
            <person name="Pelletier E."/>
            <person name="Goulhen-Chollet F."/>
            <person name="Arsene-Ploetze F."/>
            <person name="Gallien S."/>
            <person name="Calteau A."/>
            <person name="Vallenet D."/>
            <person name="Casiot C."/>
            <person name="Chane-Woon-Ming B."/>
            <person name="Giloteaux L."/>
            <person name="Barakat M."/>
            <person name="Bonnefoy V."/>
            <person name="Bruneel O."/>
            <person name="Chandler M."/>
            <person name="Cleiss J."/>
            <person name="Duran R."/>
            <person name="Elbaz-Poulichet F."/>
            <person name="Fonknechten N."/>
            <person name="Lauga B."/>
            <person name="Mornico D."/>
            <person name="Ortet P."/>
            <person name="Schaeffer C."/>
            <person name="Siguier P."/>
            <person name="Alexander Thil Smith A."/>
            <person name="Van Dorsselaer A."/>
            <person name="Weissenbach J."/>
            <person name="Medigue C."/>
            <person name="Le Paslier D."/>
        </authorList>
    </citation>
    <scope>NUCLEOTIDE SEQUENCE</scope>
</reference>
<gene>
    <name evidence="3" type="ORF">CARN4_0727</name>
    <name evidence="4" type="ORF">CARN4_0992</name>
</gene>
<dbReference type="AlphaFoldDB" id="E6Q2Q9"/>
<dbReference type="Gene3D" id="3.30.420.10">
    <property type="entry name" value="Ribonuclease H-like superfamily/Ribonuclease H"/>
    <property type="match status" value="1"/>
</dbReference>
<proteinExistence type="predicted"/>
<dbReference type="EMBL" id="CABO01000018">
    <property type="protein sequence ID" value="CBI01469.1"/>
    <property type="molecule type" value="Genomic_DNA"/>
</dbReference>
<name>E6Q2Q9_9ZZZZ</name>
<dbReference type="InterPro" id="IPR012337">
    <property type="entry name" value="RNaseH-like_sf"/>
</dbReference>
<dbReference type="GO" id="GO:0003676">
    <property type="term" value="F:nucleic acid binding"/>
    <property type="evidence" value="ECO:0007669"/>
    <property type="project" value="InterPro"/>
</dbReference>
<dbReference type="NCBIfam" id="NF033594">
    <property type="entry name" value="transpos_ISNCY_2"/>
    <property type="match status" value="1"/>
</dbReference>
<sequence>MESTLTTQEITRVQTLQRVLDGYLTQRAAACELGLSVRHVHRLLGRLRDGGVAAMASRRRCKAPNNQIDAATCRRILERCRSDYLGFGPTFLAQTLAQRDEISVSREWLRRLLIENALWKSKRRKRNLHPLRERRPRFGELMQMDGSPHNWFEGRAPECTLLLAVDDATSRICSARFERTETTDGYFRLTRSHIERYGRFLAAYPDKHSIFRYSGQSVASDVTTQYQRACNELDVELICANSPQAKGRVERANRTLQDRLVKAMRLANICDMEAANAFLPGFLENHNAQFACEPACSDDAHRSASGFDLDYILCRRKERVITKNLMFQISDTVYALTDAYSKRNIVTGARVELRIHTDGRMTGHHGSHELSVKSLGKRVRNAPIVGAKDLNAHLDRRLPNPRKAHKPALNHPWT</sequence>
<comment type="caution">
    <text evidence="3">The sequence shown here is derived from an EMBL/GenBank/DDBJ whole genome shotgun (WGS) entry which is preliminary data.</text>
</comment>
<dbReference type="SUPFAM" id="SSF53098">
    <property type="entry name" value="Ribonuclease H-like"/>
    <property type="match status" value="1"/>
</dbReference>
<protein>
    <submittedName>
        <fullName evidence="3">Transposase of ISCARN63, ISNCY family IS1202 group</fullName>
    </submittedName>
</protein>
<evidence type="ECO:0000313" key="4">
    <source>
        <dbReference type="EMBL" id="CBI02285.1"/>
    </source>
</evidence>
<dbReference type="PANTHER" id="PTHR35004:SF7">
    <property type="entry name" value="INTEGRASE PROTEIN"/>
    <property type="match status" value="1"/>
</dbReference>
<accession>E6Q2Q9</accession>
<organism evidence="3">
    <name type="scientific">mine drainage metagenome</name>
    <dbReference type="NCBI Taxonomy" id="410659"/>
    <lineage>
        <taxon>unclassified sequences</taxon>
        <taxon>metagenomes</taxon>
        <taxon>ecological metagenomes</taxon>
    </lineage>
</organism>
<dbReference type="PANTHER" id="PTHR35004">
    <property type="entry name" value="TRANSPOSASE RV3428C-RELATED"/>
    <property type="match status" value="1"/>
</dbReference>
<evidence type="ECO:0000256" key="1">
    <source>
        <dbReference type="SAM" id="MobiDB-lite"/>
    </source>
</evidence>
<dbReference type="GO" id="GO:0015074">
    <property type="term" value="P:DNA integration"/>
    <property type="evidence" value="ECO:0007669"/>
    <property type="project" value="InterPro"/>
</dbReference>
<feature type="domain" description="Integrase catalytic" evidence="2">
    <location>
        <begin position="132"/>
        <end position="316"/>
    </location>
</feature>
<dbReference type="InterPro" id="IPR055247">
    <property type="entry name" value="InsJ-like_HTH"/>
</dbReference>
<dbReference type="SUPFAM" id="SSF46689">
    <property type="entry name" value="Homeodomain-like"/>
    <property type="match status" value="1"/>
</dbReference>
<dbReference type="InterPro" id="IPR047797">
    <property type="entry name" value="ISNCY_transpos"/>
</dbReference>
<dbReference type="Pfam" id="PF13518">
    <property type="entry name" value="HTH_28"/>
    <property type="match status" value="1"/>
</dbReference>
<evidence type="ECO:0000259" key="2">
    <source>
        <dbReference type="PROSITE" id="PS50994"/>
    </source>
</evidence>
<dbReference type="InterPro" id="IPR001584">
    <property type="entry name" value="Integrase_cat-core"/>
</dbReference>
<dbReference type="PROSITE" id="PS50994">
    <property type="entry name" value="INTEGRASE"/>
    <property type="match status" value="1"/>
</dbReference>